<dbReference type="KEGG" id="cai:Caci_6047"/>
<dbReference type="PANTHER" id="PTHR48097">
    <property type="entry name" value="L-THREONINE ALDOLASE-RELATED"/>
    <property type="match status" value="1"/>
</dbReference>
<reference evidence="8 9" key="1">
    <citation type="journal article" date="2009" name="Stand. Genomic Sci.">
        <title>Complete genome sequence of Catenulispora acidiphila type strain (ID 139908).</title>
        <authorList>
            <person name="Copeland A."/>
            <person name="Lapidus A."/>
            <person name="Glavina Del Rio T."/>
            <person name="Nolan M."/>
            <person name="Lucas S."/>
            <person name="Chen F."/>
            <person name="Tice H."/>
            <person name="Cheng J.F."/>
            <person name="Bruce D."/>
            <person name="Goodwin L."/>
            <person name="Pitluck S."/>
            <person name="Mikhailova N."/>
            <person name="Pati A."/>
            <person name="Ivanova N."/>
            <person name="Mavromatis K."/>
            <person name="Chen A."/>
            <person name="Palaniappan K."/>
            <person name="Chain P."/>
            <person name="Land M."/>
            <person name="Hauser L."/>
            <person name="Chang Y.J."/>
            <person name="Jeffries C.D."/>
            <person name="Chertkov O."/>
            <person name="Brettin T."/>
            <person name="Detter J.C."/>
            <person name="Han C."/>
            <person name="Ali Z."/>
            <person name="Tindall B.J."/>
            <person name="Goker M."/>
            <person name="Bristow J."/>
            <person name="Eisen J.A."/>
            <person name="Markowitz V."/>
            <person name="Hugenholtz P."/>
            <person name="Kyrpides N.C."/>
            <person name="Klenk H.P."/>
        </authorList>
    </citation>
    <scope>NUCLEOTIDE SEQUENCE [LARGE SCALE GENOMIC DNA]</scope>
    <source>
        <strain evidence="9">DSM 44928 / JCM 14897 / NBRC 102108 / NRRL B-24433 / ID139908</strain>
    </source>
</reference>
<proteinExistence type="inferred from homology"/>
<dbReference type="HOGENOM" id="CLU_029381_0_4_11"/>
<dbReference type="FunFam" id="3.40.640.10:FF:000030">
    <property type="entry name" value="Low-specificity L-threonine aldolase"/>
    <property type="match status" value="1"/>
</dbReference>
<evidence type="ECO:0000256" key="1">
    <source>
        <dbReference type="ARBA" id="ARBA00001933"/>
    </source>
</evidence>
<dbReference type="InterPro" id="IPR023603">
    <property type="entry name" value="Low_specificity_L-TA-like"/>
</dbReference>
<dbReference type="InParanoid" id="C7QGM4"/>
<evidence type="ECO:0000256" key="4">
    <source>
        <dbReference type="ARBA" id="ARBA00023239"/>
    </source>
</evidence>
<dbReference type="GO" id="GO:0005829">
    <property type="term" value="C:cytosol"/>
    <property type="evidence" value="ECO:0007669"/>
    <property type="project" value="TreeGrafter"/>
</dbReference>
<dbReference type="PANTHER" id="PTHR48097:SF9">
    <property type="entry name" value="L-THREONINE ALDOLASE"/>
    <property type="match status" value="1"/>
</dbReference>
<dbReference type="SUPFAM" id="SSF53383">
    <property type="entry name" value="PLP-dependent transferases"/>
    <property type="match status" value="1"/>
</dbReference>
<dbReference type="AlphaFoldDB" id="C7QGM4"/>
<accession>C7QGM4</accession>
<evidence type="ECO:0000256" key="5">
    <source>
        <dbReference type="PIRSR" id="PIRSR017617-1"/>
    </source>
</evidence>
<organism evidence="8 9">
    <name type="scientific">Catenulispora acidiphila (strain DSM 44928 / JCM 14897 / NBRC 102108 / NRRL B-24433 / ID139908)</name>
    <dbReference type="NCBI Taxonomy" id="479433"/>
    <lineage>
        <taxon>Bacteria</taxon>
        <taxon>Bacillati</taxon>
        <taxon>Actinomycetota</taxon>
        <taxon>Actinomycetes</taxon>
        <taxon>Catenulisporales</taxon>
        <taxon>Catenulisporaceae</taxon>
        <taxon>Catenulispora</taxon>
    </lineage>
</organism>
<evidence type="ECO:0000256" key="6">
    <source>
        <dbReference type="SAM" id="Coils"/>
    </source>
</evidence>
<sequence length="348" mass="36815">MATINRVLPIDLRSDTVTTPSAPMREAMAAAEVGDDQYGEDPSARRLEEAVAALFGFAEAMFVPTGIMANHIGIRLQVGPGEELICDADAHIVAHENGGLAAHAGIQTRTLPSARGLMDPDALAAMIRVGDRYTVGTRAVEVENTHNRGGGAVYPLETLQRIRALTDASGIGLHLDGARIWNAHAAAGVPLREYGAIAHTMSVCMSKGLGAPAGSLLLMPEGRSEEARSLRRRLGGSMRQVGILAAGAHYALENNLDRLSQDHENARRIATALRDAGASVREPETNIVLVDTEDAPAVAKECFGRGVRISAFGPKLLRIVTHLDVSAQDCDTAADVVSSVLMQSPERG</sequence>
<dbReference type="Proteomes" id="UP000000851">
    <property type="component" value="Chromosome"/>
</dbReference>
<evidence type="ECO:0000313" key="9">
    <source>
        <dbReference type="Proteomes" id="UP000000851"/>
    </source>
</evidence>
<dbReference type="InterPro" id="IPR015424">
    <property type="entry name" value="PyrdxlP-dep_Trfase"/>
</dbReference>
<dbReference type="InterPro" id="IPR001597">
    <property type="entry name" value="ArAA_b-elim_lyase/Thr_aldolase"/>
</dbReference>
<dbReference type="GO" id="GO:0006567">
    <property type="term" value="P:L-threonine catabolic process"/>
    <property type="evidence" value="ECO:0007669"/>
    <property type="project" value="TreeGrafter"/>
</dbReference>
<dbReference type="Gene3D" id="3.90.1150.10">
    <property type="entry name" value="Aspartate Aminotransferase, domain 1"/>
    <property type="match status" value="1"/>
</dbReference>
<gene>
    <name evidence="8" type="ordered locus">Caci_6047</name>
</gene>
<keyword evidence="6" id="KW-0175">Coiled coil</keyword>
<feature type="coiled-coil region" evidence="6">
    <location>
        <begin position="249"/>
        <end position="276"/>
    </location>
</feature>
<dbReference type="NCBIfam" id="NF041359">
    <property type="entry name" value="GntG_guanitoxin"/>
    <property type="match status" value="1"/>
</dbReference>
<dbReference type="EC" id="4.1.2.5" evidence="8"/>
<dbReference type="RefSeq" id="WP_015794633.1">
    <property type="nucleotide sequence ID" value="NC_013131.1"/>
</dbReference>
<dbReference type="Gene3D" id="3.40.640.10">
    <property type="entry name" value="Type I PLP-dependent aspartate aminotransferase-like (Major domain)"/>
    <property type="match status" value="1"/>
</dbReference>
<dbReference type="eggNOG" id="COG2008">
    <property type="taxonomic scope" value="Bacteria"/>
</dbReference>
<keyword evidence="3" id="KW-0663">Pyridoxal phosphate</keyword>
<dbReference type="OrthoDB" id="9774495at2"/>
<dbReference type="InterPro" id="IPR015421">
    <property type="entry name" value="PyrdxlP-dep_Trfase_major"/>
</dbReference>
<feature type="modified residue" description="N6-(pyridoxal phosphate)lysine" evidence="5">
    <location>
        <position position="207"/>
    </location>
</feature>
<dbReference type="Pfam" id="PF01212">
    <property type="entry name" value="Beta_elim_lyase"/>
    <property type="match status" value="1"/>
</dbReference>
<evidence type="ECO:0000256" key="2">
    <source>
        <dbReference type="ARBA" id="ARBA00006966"/>
    </source>
</evidence>
<evidence type="ECO:0000256" key="3">
    <source>
        <dbReference type="ARBA" id="ARBA00022898"/>
    </source>
</evidence>
<name>C7QGM4_CATAD</name>
<comment type="cofactor">
    <cofactor evidence="1">
        <name>pyridoxal 5'-phosphate</name>
        <dbReference type="ChEBI" id="CHEBI:597326"/>
    </cofactor>
</comment>
<feature type="domain" description="Aromatic amino acid beta-eliminating lyase/threonine aldolase" evidence="7">
    <location>
        <begin position="11"/>
        <end position="294"/>
    </location>
</feature>
<comment type="similarity">
    <text evidence="2">Belongs to the threonine aldolase family.</text>
</comment>
<dbReference type="GO" id="GO:0008732">
    <property type="term" value="F:L-allo-threonine aldolase activity"/>
    <property type="evidence" value="ECO:0007669"/>
    <property type="project" value="TreeGrafter"/>
</dbReference>
<dbReference type="PIRSF" id="PIRSF017617">
    <property type="entry name" value="Thr_aldolase"/>
    <property type="match status" value="1"/>
</dbReference>
<keyword evidence="9" id="KW-1185">Reference proteome</keyword>
<dbReference type="EMBL" id="CP001700">
    <property type="protein sequence ID" value="ACU74904.1"/>
    <property type="molecule type" value="Genomic_DNA"/>
</dbReference>
<evidence type="ECO:0000259" key="7">
    <source>
        <dbReference type="Pfam" id="PF01212"/>
    </source>
</evidence>
<dbReference type="GO" id="GO:0006545">
    <property type="term" value="P:glycine biosynthetic process"/>
    <property type="evidence" value="ECO:0007669"/>
    <property type="project" value="TreeGrafter"/>
</dbReference>
<dbReference type="InterPro" id="IPR015422">
    <property type="entry name" value="PyrdxlP-dep_Trfase_small"/>
</dbReference>
<evidence type="ECO:0000313" key="8">
    <source>
        <dbReference type="EMBL" id="ACU74904.1"/>
    </source>
</evidence>
<dbReference type="STRING" id="479433.Caci_6047"/>
<protein>
    <submittedName>
        <fullName evidence="8">Threonine aldolase</fullName>
        <ecNumber evidence="8">4.1.2.5</ecNumber>
    </submittedName>
</protein>
<keyword evidence="4 8" id="KW-0456">Lyase</keyword>